<dbReference type="Proteomes" id="UP000829364">
    <property type="component" value="Chromosome 9"/>
</dbReference>
<dbReference type="Pfam" id="PF01266">
    <property type="entry name" value="DAO"/>
    <property type="match status" value="1"/>
</dbReference>
<dbReference type="InterPro" id="IPR006076">
    <property type="entry name" value="FAD-dep_OxRdtase"/>
</dbReference>
<evidence type="ECO:0000256" key="4">
    <source>
        <dbReference type="ARBA" id="ARBA00022827"/>
    </source>
</evidence>
<feature type="domain" description="FAD dependent oxidoreductase" evidence="8">
    <location>
        <begin position="16"/>
        <end position="346"/>
    </location>
</feature>
<dbReference type="GO" id="GO:0003884">
    <property type="term" value="F:D-amino-acid oxidase activity"/>
    <property type="evidence" value="ECO:0007669"/>
    <property type="project" value="UniProtKB-EC"/>
</dbReference>
<dbReference type="PIRSF" id="PIRSF000189">
    <property type="entry name" value="D-aa_oxidase"/>
    <property type="match status" value="1"/>
</dbReference>
<dbReference type="InterPro" id="IPR023209">
    <property type="entry name" value="DAO"/>
</dbReference>
<dbReference type="InterPro" id="IPR006181">
    <property type="entry name" value="D-amino_acid_oxidase_CS"/>
</dbReference>
<dbReference type="SUPFAM" id="SSF54373">
    <property type="entry name" value="FAD-linked reductases, C-terminal domain"/>
    <property type="match status" value="1"/>
</dbReference>
<dbReference type="SUPFAM" id="SSF51971">
    <property type="entry name" value="Nucleotide-binding domain"/>
    <property type="match status" value="1"/>
</dbReference>
<dbReference type="GO" id="GO:0019478">
    <property type="term" value="P:D-amino acid catabolic process"/>
    <property type="evidence" value="ECO:0007669"/>
    <property type="project" value="TreeGrafter"/>
</dbReference>
<dbReference type="PROSITE" id="PS00677">
    <property type="entry name" value="DAO"/>
    <property type="match status" value="1"/>
</dbReference>
<evidence type="ECO:0000313" key="10">
    <source>
        <dbReference type="Proteomes" id="UP000829364"/>
    </source>
</evidence>
<dbReference type="Gene3D" id="3.30.9.10">
    <property type="entry name" value="D-Amino Acid Oxidase, subunit A, domain 2"/>
    <property type="match status" value="1"/>
</dbReference>
<dbReference type="OrthoDB" id="2015447at2759"/>
<gene>
    <name evidence="9" type="ORF">JDV02_008898</name>
</gene>
<name>A0A9Q8QNV1_9HYPO</name>
<dbReference type="GO" id="GO:0071949">
    <property type="term" value="F:FAD binding"/>
    <property type="evidence" value="ECO:0007669"/>
    <property type="project" value="InterPro"/>
</dbReference>
<evidence type="ECO:0000256" key="5">
    <source>
        <dbReference type="ARBA" id="ARBA00023002"/>
    </source>
</evidence>
<keyword evidence="10" id="KW-1185">Reference proteome</keyword>
<feature type="transmembrane region" description="Helical" evidence="7">
    <location>
        <begin position="13"/>
        <end position="33"/>
    </location>
</feature>
<protein>
    <submittedName>
        <fullName evidence="9">D-amino-acid oxidase</fullName>
        <ecNumber evidence="9">1.4.3.3</ecNumber>
    </submittedName>
</protein>
<keyword evidence="3" id="KW-0285">Flavoprotein</keyword>
<sequence length="351" mass="38405">MMQHTNHSQDTDMAQIVVIGAGVIGLSCALRLLRAGHQVAIVARDFPTPFETATGAAINYTSLWAGAHNRWNLPTTPAEEREHAMARRTYAHMRRLVETNPECGVTFTTGIEYFEDPPEAYRALDARRAAELGFEAFRRHAPDELPEGVALGFEYRTWCANPMVYCMFLLRQFCLAGGTTAVAELRHPHEVFAMDPYRSAAAVVNCSGVGFGDDPAVFPTRGQTCVVANAVSATVTRQNADGSWTFAVPRGFDGGTVIGGTKEPDDWDPEPSPEVRARLLDRFAATHPAVLADGPYRVLRDIVGRRPTRRGGPRLEAEAFGHRRVVHAYGLGGRGYELSWGVAEAVLALLE</sequence>
<reference evidence="9" key="1">
    <citation type="submission" date="2021-11" db="EMBL/GenBank/DDBJ databases">
        <title>Purpureocillium_takamizusanense_genome.</title>
        <authorList>
            <person name="Nguyen N.-H."/>
        </authorList>
    </citation>
    <scope>NUCLEOTIDE SEQUENCE</scope>
    <source>
        <strain evidence="9">PT3</strain>
    </source>
</reference>
<keyword evidence="7" id="KW-0472">Membrane</keyword>
<evidence type="ECO:0000259" key="8">
    <source>
        <dbReference type="Pfam" id="PF01266"/>
    </source>
</evidence>
<evidence type="ECO:0000256" key="7">
    <source>
        <dbReference type="SAM" id="Phobius"/>
    </source>
</evidence>
<keyword evidence="5 9" id="KW-0560">Oxidoreductase</keyword>
<evidence type="ECO:0000256" key="3">
    <source>
        <dbReference type="ARBA" id="ARBA00022630"/>
    </source>
</evidence>
<dbReference type="Gene3D" id="3.40.50.720">
    <property type="entry name" value="NAD(P)-binding Rossmann-like Domain"/>
    <property type="match status" value="1"/>
</dbReference>
<dbReference type="EMBL" id="CP086362">
    <property type="protein sequence ID" value="UNI23055.1"/>
    <property type="molecule type" value="Genomic_DNA"/>
</dbReference>
<feature type="binding site" evidence="6">
    <location>
        <position position="306"/>
    </location>
    <ligand>
        <name>D-dopa</name>
        <dbReference type="ChEBI" id="CHEBI:149689"/>
    </ligand>
</feature>
<proteinExistence type="inferred from homology"/>
<dbReference type="GO" id="GO:0005737">
    <property type="term" value="C:cytoplasm"/>
    <property type="evidence" value="ECO:0007669"/>
    <property type="project" value="TreeGrafter"/>
</dbReference>
<keyword evidence="4 6" id="KW-0274">FAD</keyword>
<organism evidence="9 10">
    <name type="scientific">Purpureocillium takamizusanense</name>
    <dbReference type="NCBI Taxonomy" id="2060973"/>
    <lineage>
        <taxon>Eukaryota</taxon>
        <taxon>Fungi</taxon>
        <taxon>Dikarya</taxon>
        <taxon>Ascomycota</taxon>
        <taxon>Pezizomycotina</taxon>
        <taxon>Sordariomycetes</taxon>
        <taxon>Hypocreomycetidae</taxon>
        <taxon>Hypocreales</taxon>
        <taxon>Ophiocordycipitaceae</taxon>
        <taxon>Purpureocillium</taxon>
    </lineage>
</organism>
<comment type="similarity">
    <text evidence="2">Belongs to the DAMOX/DASOX family.</text>
</comment>
<evidence type="ECO:0000256" key="1">
    <source>
        <dbReference type="ARBA" id="ARBA00001974"/>
    </source>
</evidence>
<evidence type="ECO:0000313" key="9">
    <source>
        <dbReference type="EMBL" id="UNI23055.1"/>
    </source>
</evidence>
<accession>A0A9Q8QNV1</accession>
<evidence type="ECO:0000256" key="6">
    <source>
        <dbReference type="PIRSR" id="PIRSR000189-1"/>
    </source>
</evidence>
<dbReference type="EC" id="1.4.3.3" evidence="9"/>
<dbReference type="PANTHER" id="PTHR11530:SF26">
    <property type="entry name" value="FAD DEPENDENT OXIDOREDUCTASE SUPERFAMILY (AFU_ORTHOLOGUE AFUA_5G13940)"/>
    <property type="match status" value="1"/>
</dbReference>
<dbReference type="RefSeq" id="XP_047846536.1">
    <property type="nucleotide sequence ID" value="XM_047990529.1"/>
</dbReference>
<comment type="cofactor">
    <cofactor evidence="1 6">
        <name>FAD</name>
        <dbReference type="ChEBI" id="CHEBI:57692"/>
    </cofactor>
</comment>
<evidence type="ECO:0000256" key="2">
    <source>
        <dbReference type="ARBA" id="ARBA00006730"/>
    </source>
</evidence>
<dbReference type="GeneID" id="72070843"/>
<dbReference type="PANTHER" id="PTHR11530">
    <property type="entry name" value="D-AMINO ACID OXIDASE"/>
    <property type="match status" value="1"/>
</dbReference>
<feature type="binding site" evidence="6">
    <location>
        <begin position="61"/>
        <end position="62"/>
    </location>
    <ligand>
        <name>FAD</name>
        <dbReference type="ChEBI" id="CHEBI:57692"/>
    </ligand>
</feature>
<feature type="binding site" evidence="6">
    <location>
        <position position="333"/>
    </location>
    <ligand>
        <name>D-dopa</name>
        <dbReference type="ChEBI" id="CHEBI:149689"/>
    </ligand>
</feature>
<dbReference type="KEGG" id="ptkz:JDV02_008898"/>
<keyword evidence="7" id="KW-0812">Transmembrane</keyword>
<keyword evidence="7" id="KW-1133">Transmembrane helix</keyword>
<dbReference type="AlphaFoldDB" id="A0A9Q8QNV1"/>